<dbReference type="EMBL" id="GGEC01057077">
    <property type="protein sequence ID" value="MBX37561.1"/>
    <property type="molecule type" value="Transcribed_RNA"/>
</dbReference>
<protein>
    <submittedName>
        <fullName evidence="1">Uncharacterized protein</fullName>
    </submittedName>
</protein>
<accession>A0A2P2N4X7</accession>
<dbReference type="AlphaFoldDB" id="A0A2P2N4X7"/>
<evidence type="ECO:0000313" key="1">
    <source>
        <dbReference type="EMBL" id="MBX37561.1"/>
    </source>
</evidence>
<sequence>MNSLIGKKWKKRRKEKEDNVKTFCTCIKYKGM</sequence>
<organism evidence="1">
    <name type="scientific">Rhizophora mucronata</name>
    <name type="common">Asiatic mangrove</name>
    <dbReference type="NCBI Taxonomy" id="61149"/>
    <lineage>
        <taxon>Eukaryota</taxon>
        <taxon>Viridiplantae</taxon>
        <taxon>Streptophyta</taxon>
        <taxon>Embryophyta</taxon>
        <taxon>Tracheophyta</taxon>
        <taxon>Spermatophyta</taxon>
        <taxon>Magnoliopsida</taxon>
        <taxon>eudicotyledons</taxon>
        <taxon>Gunneridae</taxon>
        <taxon>Pentapetalae</taxon>
        <taxon>rosids</taxon>
        <taxon>fabids</taxon>
        <taxon>Malpighiales</taxon>
        <taxon>Rhizophoraceae</taxon>
        <taxon>Rhizophora</taxon>
    </lineage>
</organism>
<reference evidence="1" key="1">
    <citation type="submission" date="2018-02" db="EMBL/GenBank/DDBJ databases">
        <title>Rhizophora mucronata_Transcriptome.</title>
        <authorList>
            <person name="Meera S.P."/>
            <person name="Sreeshan A."/>
            <person name="Augustine A."/>
        </authorList>
    </citation>
    <scope>NUCLEOTIDE SEQUENCE</scope>
    <source>
        <tissue evidence="1">Leaf</tissue>
    </source>
</reference>
<proteinExistence type="predicted"/>
<name>A0A2P2N4X7_RHIMU</name>